<evidence type="ECO:0000313" key="4">
    <source>
        <dbReference type="EMBL" id="MFC0081025.1"/>
    </source>
</evidence>
<dbReference type="InterPro" id="IPR006140">
    <property type="entry name" value="D-isomer_DH_NAD-bd"/>
</dbReference>
<feature type="domain" description="D-isomer specific 2-hydroxyacid dehydrogenase NAD-binding" evidence="3">
    <location>
        <begin position="118"/>
        <end position="282"/>
    </location>
</feature>
<evidence type="ECO:0000259" key="3">
    <source>
        <dbReference type="Pfam" id="PF02826"/>
    </source>
</evidence>
<keyword evidence="5" id="KW-1185">Reference proteome</keyword>
<dbReference type="InterPro" id="IPR029753">
    <property type="entry name" value="D-isomer_DH_CS"/>
</dbReference>
<dbReference type="InterPro" id="IPR036291">
    <property type="entry name" value="NAD(P)-bd_dom_sf"/>
</dbReference>
<proteinExistence type="predicted"/>
<dbReference type="PANTHER" id="PTHR43333">
    <property type="entry name" value="2-HACID_DH_C DOMAIN-CONTAINING PROTEIN"/>
    <property type="match status" value="1"/>
</dbReference>
<comment type="caution">
    <text evidence="4">The sequence shown here is derived from an EMBL/GenBank/DDBJ whole genome shotgun (WGS) entry which is preliminary data.</text>
</comment>
<protein>
    <submittedName>
        <fullName evidence="4">D-isomer specific 2-hydroxyacid dehydrogenase family protein</fullName>
    </submittedName>
</protein>
<evidence type="ECO:0000313" key="5">
    <source>
        <dbReference type="Proteomes" id="UP001589788"/>
    </source>
</evidence>
<accession>A0ABV6C013</accession>
<keyword evidence="2" id="KW-0520">NAD</keyword>
<evidence type="ECO:0000256" key="2">
    <source>
        <dbReference type="ARBA" id="ARBA00023027"/>
    </source>
</evidence>
<name>A0ABV6C013_9ACTN</name>
<dbReference type="EMBL" id="JBHLYQ010000013">
    <property type="protein sequence ID" value="MFC0081025.1"/>
    <property type="molecule type" value="Genomic_DNA"/>
</dbReference>
<dbReference type="SUPFAM" id="SSF51735">
    <property type="entry name" value="NAD(P)-binding Rossmann-fold domains"/>
    <property type="match status" value="1"/>
</dbReference>
<dbReference type="PROSITE" id="PS00671">
    <property type="entry name" value="D_2_HYDROXYACID_DH_3"/>
    <property type="match status" value="1"/>
</dbReference>
<dbReference type="Gene3D" id="3.40.50.720">
    <property type="entry name" value="NAD(P)-binding Rossmann-like Domain"/>
    <property type="match status" value="2"/>
</dbReference>
<dbReference type="Pfam" id="PF02826">
    <property type="entry name" value="2-Hacid_dh_C"/>
    <property type="match status" value="1"/>
</dbReference>
<organism evidence="4 5">
    <name type="scientific">Aciditerrimonas ferrireducens</name>
    <dbReference type="NCBI Taxonomy" id="667306"/>
    <lineage>
        <taxon>Bacteria</taxon>
        <taxon>Bacillati</taxon>
        <taxon>Actinomycetota</taxon>
        <taxon>Acidimicrobiia</taxon>
        <taxon>Acidimicrobiales</taxon>
        <taxon>Acidimicrobiaceae</taxon>
        <taxon>Aciditerrimonas</taxon>
    </lineage>
</organism>
<dbReference type="CDD" id="cd12159">
    <property type="entry name" value="2-Hacid_dh_2"/>
    <property type="match status" value="1"/>
</dbReference>
<dbReference type="RefSeq" id="WP_377787845.1">
    <property type="nucleotide sequence ID" value="NZ_JBHLYQ010000013.1"/>
</dbReference>
<keyword evidence="1" id="KW-0560">Oxidoreductase</keyword>
<dbReference type="Proteomes" id="UP001589788">
    <property type="component" value="Unassembled WGS sequence"/>
</dbReference>
<dbReference type="PANTHER" id="PTHR43333:SF1">
    <property type="entry name" value="D-ISOMER SPECIFIC 2-HYDROXYACID DEHYDROGENASE NAD-BINDING DOMAIN-CONTAINING PROTEIN"/>
    <property type="match status" value="1"/>
</dbReference>
<reference evidence="4 5" key="1">
    <citation type="submission" date="2024-09" db="EMBL/GenBank/DDBJ databases">
        <authorList>
            <person name="Sun Q."/>
            <person name="Mori K."/>
        </authorList>
    </citation>
    <scope>NUCLEOTIDE SEQUENCE [LARGE SCALE GENOMIC DNA]</scope>
    <source>
        <strain evidence="4 5">JCM 15389</strain>
    </source>
</reference>
<sequence length="319" mass="33890">MAGSSVSSAPVSSPAAPRVLVGPRPARFATDAVEAGGGRVVAAEEQPEAVVWLDPRDMAGLASLLQELPTVRWVQLPFAGVERAVEAGLIDPARRWSCAKGAYAEPVAEHALALALGGLRRLPERARASSWGEQGGISLYDQPVCIVGGGGIAQALLGLLAPFRARATVVRRRPDPVPGAERVLRPDRLHDAVADALVVVLCLALTPETRGLVDESVLRAMRPDAWLVNVARGGHVVTDDLVRALEEGWIGGAALDVTDPEPLPEGHPLWQLPTCLITPHTADTWEMIRPLLARRVQENVARFARGEPLVGEVDPSAGY</sequence>
<evidence type="ECO:0000256" key="1">
    <source>
        <dbReference type="ARBA" id="ARBA00023002"/>
    </source>
</evidence>
<gene>
    <name evidence="4" type="ORF">ACFFRE_02485</name>
</gene>